<dbReference type="KEGG" id="ccac:CcaHIS019_0701790"/>
<dbReference type="GeneID" id="85498477"/>
<evidence type="ECO:0000256" key="2">
    <source>
        <dbReference type="SAM" id="MobiDB-lite"/>
    </source>
</evidence>
<feature type="region of interest" description="Disordered" evidence="2">
    <location>
        <begin position="236"/>
        <end position="305"/>
    </location>
</feature>
<evidence type="ECO:0000256" key="1">
    <source>
        <dbReference type="ARBA" id="ARBA00023125"/>
    </source>
</evidence>
<dbReference type="PANTHER" id="PTHR12619:SF5">
    <property type="entry name" value="TRANSCRIPTION FACTOR RFX4"/>
    <property type="match status" value="1"/>
</dbReference>
<keyword evidence="1" id="KW-0238">DNA-binding</keyword>
<feature type="compositionally biased region" description="Basic and acidic residues" evidence="2">
    <location>
        <begin position="1"/>
        <end position="10"/>
    </location>
</feature>
<dbReference type="AlphaFoldDB" id="A0AA48QYJ7"/>
<dbReference type="InterPro" id="IPR057321">
    <property type="entry name" value="RFX1-4/6/8-like_BCD"/>
</dbReference>
<dbReference type="GO" id="GO:0000981">
    <property type="term" value="F:DNA-binding transcription factor activity, RNA polymerase II-specific"/>
    <property type="evidence" value="ECO:0007669"/>
    <property type="project" value="TreeGrafter"/>
</dbReference>
<dbReference type="Pfam" id="PF25340">
    <property type="entry name" value="BCD_RFX"/>
    <property type="match status" value="1"/>
</dbReference>
<dbReference type="Proteomes" id="UP001233271">
    <property type="component" value="Chromosome 7a"/>
</dbReference>
<feature type="domain" description="RFX-type winged-helix" evidence="3">
    <location>
        <begin position="148"/>
        <end position="223"/>
    </location>
</feature>
<reference evidence="4" key="1">
    <citation type="journal article" date="2023" name="BMC Genomics">
        <title>Chromosome-level genome assemblies of Cutaneotrichosporon spp. (Trichosporonales, Basidiomycota) reveal imbalanced evolution between nucleotide sequences and chromosome synteny.</title>
        <authorList>
            <person name="Kobayashi Y."/>
            <person name="Kayamori A."/>
            <person name="Aoki K."/>
            <person name="Shiwa Y."/>
            <person name="Matsutani M."/>
            <person name="Fujita N."/>
            <person name="Sugita T."/>
            <person name="Iwasaki W."/>
            <person name="Tanaka N."/>
            <person name="Takashima M."/>
        </authorList>
    </citation>
    <scope>NUCLEOTIDE SEQUENCE</scope>
    <source>
        <strain evidence="4">HIS019</strain>
    </source>
</reference>
<dbReference type="EMBL" id="AP028218">
    <property type="protein sequence ID" value="BEI94607.1"/>
    <property type="molecule type" value="Genomic_DNA"/>
</dbReference>
<dbReference type="GO" id="GO:0000978">
    <property type="term" value="F:RNA polymerase II cis-regulatory region sequence-specific DNA binding"/>
    <property type="evidence" value="ECO:0007669"/>
    <property type="project" value="TreeGrafter"/>
</dbReference>
<gene>
    <name evidence="4" type="primary">RFX</name>
    <name evidence="4" type="ORF">CcaverHIS019_0701790</name>
</gene>
<sequence>MGKTPHDRRSVTRPSPYQVQSSRSGSLSLKSEDEELMSIYNAPGQPGYPGPWSGGMIGDMNQMTLEHRRSSSTPFDLPQMGQPIPRSRARSFSLGKSSNSLDFLEQDLDIGGPAAEREAAIRADLSNKAEQVRALSPCQHGKARAVWAKRWLKLSYTPVNGFTVPRQGLYHSYTMSCNDFGLRPINSASFGKVVRSTFLGIRTRRLGVRGNSKYHYVSLRPAISTEAHRLNAYGDSSGQLHIAPQDGDFSMDDHGGDVLTEDETEEEEDDELAELSEGMTYSAHPFPRSQPSGPADRSRSGSQDEHLVIRSGRPAHMPQNFTPTASGVSSDASAAIPFSLPGAPRPTPPFPGLSAGVDPITVTFWQSFCVAQEQLGRCVAELDLDSFQQNYRSFWEAQAPETLQLCAQPPLASMIVDGMAMSYDHIILSLVDKILGPIPPNAHAALGIMAANFDKMTADSLGGLATEVSRPIIELSGQVGQLLARFLDLHQITTAIGPILAEPEHLAAMRNSWRMLDANFVIRQSTMASGCSEQLLEPAIRSFGNWLNEVGADLAAHPVELLAMCVDGAVGQAEATVNGSDIRAIIPKASYLTSQVMRLLTLRSDMSFGWFQLIKTWVDDYVTLTCVRRAAFARPSPNLLGSGTLQPKDLQSHHNPRLAIDTASATYSTVAPLDQNAITPRPAFTASGAATQATGPGVGGIAGLTGPAGGPPSFFCEQYTD</sequence>
<dbReference type="Gene3D" id="1.10.10.10">
    <property type="entry name" value="Winged helix-like DNA-binding domain superfamily/Winged helix DNA-binding domain"/>
    <property type="match status" value="1"/>
</dbReference>
<protein>
    <recommendedName>
        <fullName evidence="3">RFX-type winged-helix domain-containing protein</fullName>
    </recommendedName>
</protein>
<proteinExistence type="predicted"/>
<feature type="region of interest" description="Disordered" evidence="2">
    <location>
        <begin position="71"/>
        <end position="92"/>
    </location>
</feature>
<dbReference type="PANTHER" id="PTHR12619">
    <property type="entry name" value="RFX TRANSCRIPTION FACTOR FAMILY"/>
    <property type="match status" value="1"/>
</dbReference>
<evidence type="ECO:0000259" key="3">
    <source>
        <dbReference type="PROSITE" id="PS51526"/>
    </source>
</evidence>
<dbReference type="InterPro" id="IPR036390">
    <property type="entry name" value="WH_DNA-bd_sf"/>
</dbReference>
<evidence type="ECO:0000313" key="5">
    <source>
        <dbReference type="Proteomes" id="UP001233271"/>
    </source>
</evidence>
<dbReference type="InterPro" id="IPR039779">
    <property type="entry name" value="RFX-like"/>
</dbReference>
<name>A0AA48QYJ7_9TREE</name>
<dbReference type="Pfam" id="PF02257">
    <property type="entry name" value="RFX_DNA_binding"/>
    <property type="match status" value="1"/>
</dbReference>
<feature type="compositionally biased region" description="Acidic residues" evidence="2">
    <location>
        <begin position="259"/>
        <end position="274"/>
    </location>
</feature>
<dbReference type="RefSeq" id="XP_060459872.1">
    <property type="nucleotide sequence ID" value="XM_060603594.1"/>
</dbReference>
<feature type="compositionally biased region" description="Basic and acidic residues" evidence="2">
    <location>
        <begin position="296"/>
        <end position="305"/>
    </location>
</feature>
<organism evidence="4 5">
    <name type="scientific">Cutaneotrichosporon cavernicola</name>
    <dbReference type="NCBI Taxonomy" id="279322"/>
    <lineage>
        <taxon>Eukaryota</taxon>
        <taxon>Fungi</taxon>
        <taxon>Dikarya</taxon>
        <taxon>Basidiomycota</taxon>
        <taxon>Agaricomycotina</taxon>
        <taxon>Tremellomycetes</taxon>
        <taxon>Trichosporonales</taxon>
        <taxon>Trichosporonaceae</taxon>
        <taxon>Cutaneotrichosporon</taxon>
    </lineage>
</organism>
<dbReference type="InterPro" id="IPR003150">
    <property type="entry name" value="DNA-bd_RFX"/>
</dbReference>
<dbReference type="InterPro" id="IPR036388">
    <property type="entry name" value="WH-like_DNA-bd_sf"/>
</dbReference>
<keyword evidence="5" id="KW-1185">Reference proteome</keyword>
<evidence type="ECO:0000313" key="4">
    <source>
        <dbReference type="EMBL" id="BEI94607.1"/>
    </source>
</evidence>
<feature type="region of interest" description="Disordered" evidence="2">
    <location>
        <begin position="1"/>
        <end position="31"/>
    </location>
</feature>
<dbReference type="PROSITE" id="PS51526">
    <property type="entry name" value="RFX_DBD"/>
    <property type="match status" value="1"/>
</dbReference>
<accession>A0AA48QYJ7</accession>
<dbReference type="SUPFAM" id="SSF46785">
    <property type="entry name" value="Winged helix' DNA-binding domain"/>
    <property type="match status" value="1"/>
</dbReference>